<dbReference type="STRING" id="741276.A0A2S5B7W3"/>
<accession>A0A2S5B7W3</accession>
<dbReference type="InterPro" id="IPR003265">
    <property type="entry name" value="HhH-GPD_domain"/>
</dbReference>
<dbReference type="PANTHER" id="PTHR47203">
    <property type="match status" value="1"/>
</dbReference>
<proteinExistence type="predicted"/>
<dbReference type="Gene3D" id="1.10.340.30">
    <property type="entry name" value="Hypothetical protein, domain 2"/>
    <property type="match status" value="1"/>
</dbReference>
<dbReference type="Pfam" id="PF00730">
    <property type="entry name" value="HhH-GPD"/>
    <property type="match status" value="1"/>
</dbReference>
<feature type="compositionally biased region" description="Low complexity" evidence="1">
    <location>
        <begin position="470"/>
        <end position="494"/>
    </location>
</feature>
<dbReference type="EMBL" id="PJQD01000046">
    <property type="protein sequence ID" value="POY72845.1"/>
    <property type="molecule type" value="Genomic_DNA"/>
</dbReference>
<evidence type="ECO:0000259" key="2">
    <source>
        <dbReference type="SMART" id="SM00478"/>
    </source>
</evidence>
<dbReference type="SUPFAM" id="SSF48150">
    <property type="entry name" value="DNA-glycosylase"/>
    <property type="match status" value="1"/>
</dbReference>
<feature type="compositionally biased region" description="Acidic residues" evidence="1">
    <location>
        <begin position="437"/>
        <end position="448"/>
    </location>
</feature>
<dbReference type="InterPro" id="IPR011257">
    <property type="entry name" value="DNA_glycosylase"/>
</dbReference>
<evidence type="ECO:0000313" key="3">
    <source>
        <dbReference type="EMBL" id="POY72845.1"/>
    </source>
</evidence>
<feature type="compositionally biased region" description="Basic residues" evidence="1">
    <location>
        <begin position="318"/>
        <end position="328"/>
    </location>
</feature>
<evidence type="ECO:0000256" key="1">
    <source>
        <dbReference type="SAM" id="MobiDB-lite"/>
    </source>
</evidence>
<name>A0A2S5B7W3_9BASI</name>
<feature type="compositionally biased region" description="Low complexity" evidence="1">
    <location>
        <begin position="1"/>
        <end position="12"/>
    </location>
</feature>
<evidence type="ECO:0000313" key="4">
    <source>
        <dbReference type="Proteomes" id="UP000237144"/>
    </source>
</evidence>
<dbReference type="SMART" id="SM00478">
    <property type="entry name" value="ENDO3c"/>
    <property type="match status" value="1"/>
</dbReference>
<feature type="region of interest" description="Disordered" evidence="1">
    <location>
        <begin position="1"/>
        <end position="39"/>
    </location>
</feature>
<reference evidence="3 4" key="1">
    <citation type="journal article" date="2018" name="Front. Microbiol.">
        <title>Prospects for Fungal Bioremediation of Acidic Radioactive Waste Sites: Characterization and Genome Sequence of Rhodotorula taiwanensis MD1149.</title>
        <authorList>
            <person name="Tkavc R."/>
            <person name="Matrosova V.Y."/>
            <person name="Grichenko O.E."/>
            <person name="Gostincar C."/>
            <person name="Volpe R.P."/>
            <person name="Klimenkova P."/>
            <person name="Gaidamakova E.K."/>
            <person name="Zhou C.E."/>
            <person name="Stewart B.J."/>
            <person name="Lyman M.G."/>
            <person name="Malfatti S.A."/>
            <person name="Rubinfeld B."/>
            <person name="Courtot M."/>
            <person name="Singh J."/>
            <person name="Dalgard C.L."/>
            <person name="Hamilton T."/>
            <person name="Frey K.G."/>
            <person name="Gunde-Cimerman N."/>
            <person name="Dugan L."/>
            <person name="Daly M.J."/>
        </authorList>
    </citation>
    <scope>NUCLEOTIDE SEQUENCE [LARGE SCALE GENOMIC DNA]</scope>
    <source>
        <strain evidence="3 4">MD1149</strain>
    </source>
</reference>
<dbReference type="InterPro" id="IPR023170">
    <property type="entry name" value="HhH_base_excis_C"/>
</dbReference>
<organism evidence="3 4">
    <name type="scientific">Rhodotorula taiwanensis</name>
    <dbReference type="NCBI Taxonomy" id="741276"/>
    <lineage>
        <taxon>Eukaryota</taxon>
        <taxon>Fungi</taxon>
        <taxon>Dikarya</taxon>
        <taxon>Basidiomycota</taxon>
        <taxon>Pucciniomycotina</taxon>
        <taxon>Microbotryomycetes</taxon>
        <taxon>Sporidiobolales</taxon>
        <taxon>Sporidiobolaceae</taxon>
        <taxon>Rhodotorula</taxon>
    </lineage>
</organism>
<dbReference type="Proteomes" id="UP000237144">
    <property type="component" value="Unassembled WGS sequence"/>
</dbReference>
<feature type="region of interest" description="Disordered" evidence="1">
    <location>
        <begin position="318"/>
        <end position="524"/>
    </location>
</feature>
<dbReference type="GO" id="GO:0000702">
    <property type="term" value="F:oxidized base lesion DNA N-glycosylase activity"/>
    <property type="evidence" value="ECO:0007669"/>
    <property type="project" value="UniProtKB-ARBA"/>
</dbReference>
<dbReference type="OrthoDB" id="5607at2759"/>
<feature type="compositionally biased region" description="Basic and acidic residues" evidence="1">
    <location>
        <begin position="329"/>
        <end position="344"/>
    </location>
</feature>
<dbReference type="Gene3D" id="1.10.1670.10">
    <property type="entry name" value="Helix-hairpin-Helix base-excision DNA repair enzymes (C-terminal)"/>
    <property type="match status" value="1"/>
</dbReference>
<keyword evidence="4" id="KW-1185">Reference proteome</keyword>
<gene>
    <name evidence="3" type="ORF">BMF94_4100</name>
</gene>
<feature type="domain" description="HhH-GPD" evidence="2">
    <location>
        <begin position="101"/>
        <end position="277"/>
    </location>
</feature>
<dbReference type="AlphaFoldDB" id="A0A2S5B7W3"/>
<protein>
    <recommendedName>
        <fullName evidence="2">HhH-GPD domain-containing protein</fullName>
    </recommendedName>
</protein>
<dbReference type="PANTHER" id="PTHR47203:SF1">
    <property type="entry name" value="HYPOTHETICAL BASE EXCISION DNA REPAIR PROTEIN (EUROFUNG)"/>
    <property type="match status" value="1"/>
</dbReference>
<feature type="compositionally biased region" description="Low complexity" evidence="1">
    <location>
        <begin position="21"/>
        <end position="32"/>
    </location>
</feature>
<dbReference type="CDD" id="cd00056">
    <property type="entry name" value="ENDO3c"/>
    <property type="match status" value="1"/>
</dbReference>
<dbReference type="GO" id="GO:0006285">
    <property type="term" value="P:base-excision repair, AP site formation"/>
    <property type="evidence" value="ECO:0007669"/>
    <property type="project" value="UniProtKB-ARBA"/>
</dbReference>
<sequence>MAAAKKSSPSSPARDDDHKPTTTSPSPSLTKKQQLHAKQLRQTPFPQWQHPTPEEAQQVCDLLASVHGMPERPKVLVDRPGMPAGCGNVPSVLDALVRTILSANTTSKNSTAAKVSMDEAYGRANYRAVLEGGAAKLEDVIRCGGLAQNKSKAIVAILERLEDRNINEMGLKPGEGELSLDWLHELTDEDAMMELISYDSVGIKTASCVLLFCLGRDSFAVDTHVWRISQSLGWLPPNGSVYSQEDPPKRIKQTTNPPSRDQTFYHLDYLLPNHLKYPLHSLLVRHGRGCVRCAANGVTTQDFVETCPIDHIVRRKKGKYTSPSKKKVVKTEDGETVGHVKEAPDGEENEGGDAKFEPLEDAPDGVVDSLGSKKGQGIKLEDASGMPHDPAVKEEEAAGNGPETPTKKRSRAAATTNGGAKRPRRSTRATRPVKDESESELSEADDASDSASSEYGGEQDQKPTRRATRAKASPTKTKATSTMKSSKPAAQKQPAAKKGKSAASVSRDEAEMGGQVYTMHGLEV</sequence>
<comment type="caution">
    <text evidence="3">The sequence shown here is derived from an EMBL/GenBank/DDBJ whole genome shotgun (WGS) entry which is preliminary data.</text>
</comment>